<dbReference type="AlphaFoldDB" id="A0AAV7V6Y9"/>
<comment type="caution">
    <text evidence="2">The sequence shown here is derived from an EMBL/GenBank/DDBJ whole genome shotgun (WGS) entry which is preliminary data.</text>
</comment>
<keyword evidence="3" id="KW-1185">Reference proteome</keyword>
<sequence length="88" mass="9622">MTRASVPTPTLTIIRAVFPRSARLLVNVPARVYTRGAGAGTLRCACHEWLKEGRVMEYPGWLWTIVVAGVPSLPVVTTVPLPRIELNA</sequence>
<feature type="transmembrane region" description="Helical" evidence="1">
    <location>
        <begin position="60"/>
        <end position="81"/>
    </location>
</feature>
<keyword evidence="1" id="KW-1133">Transmembrane helix</keyword>
<organism evidence="2 3">
    <name type="scientific">Pleurodeles waltl</name>
    <name type="common">Iberian ribbed newt</name>
    <dbReference type="NCBI Taxonomy" id="8319"/>
    <lineage>
        <taxon>Eukaryota</taxon>
        <taxon>Metazoa</taxon>
        <taxon>Chordata</taxon>
        <taxon>Craniata</taxon>
        <taxon>Vertebrata</taxon>
        <taxon>Euteleostomi</taxon>
        <taxon>Amphibia</taxon>
        <taxon>Batrachia</taxon>
        <taxon>Caudata</taxon>
        <taxon>Salamandroidea</taxon>
        <taxon>Salamandridae</taxon>
        <taxon>Pleurodelinae</taxon>
        <taxon>Pleurodeles</taxon>
    </lineage>
</organism>
<keyword evidence="1" id="KW-0812">Transmembrane</keyword>
<evidence type="ECO:0000256" key="1">
    <source>
        <dbReference type="SAM" id="Phobius"/>
    </source>
</evidence>
<dbReference type="Proteomes" id="UP001066276">
    <property type="component" value="Chromosome 2_1"/>
</dbReference>
<proteinExistence type="predicted"/>
<dbReference type="EMBL" id="JANPWB010000003">
    <property type="protein sequence ID" value="KAJ1197137.1"/>
    <property type="molecule type" value="Genomic_DNA"/>
</dbReference>
<gene>
    <name evidence="2" type="ORF">NDU88_000999</name>
</gene>
<evidence type="ECO:0000313" key="3">
    <source>
        <dbReference type="Proteomes" id="UP001066276"/>
    </source>
</evidence>
<protein>
    <submittedName>
        <fullName evidence="2">Uncharacterized protein</fullName>
    </submittedName>
</protein>
<name>A0AAV7V6Y9_PLEWA</name>
<accession>A0AAV7V6Y9</accession>
<reference evidence="2" key="1">
    <citation type="journal article" date="2022" name="bioRxiv">
        <title>Sequencing and chromosome-scale assembly of the giantPleurodeles waltlgenome.</title>
        <authorList>
            <person name="Brown T."/>
            <person name="Elewa A."/>
            <person name="Iarovenko S."/>
            <person name="Subramanian E."/>
            <person name="Araus A.J."/>
            <person name="Petzold A."/>
            <person name="Susuki M."/>
            <person name="Suzuki K.-i.T."/>
            <person name="Hayashi T."/>
            <person name="Toyoda A."/>
            <person name="Oliveira C."/>
            <person name="Osipova E."/>
            <person name="Leigh N.D."/>
            <person name="Simon A."/>
            <person name="Yun M.H."/>
        </authorList>
    </citation>
    <scope>NUCLEOTIDE SEQUENCE</scope>
    <source>
        <strain evidence="2">20211129_DDA</strain>
        <tissue evidence="2">Liver</tissue>
    </source>
</reference>
<keyword evidence="1" id="KW-0472">Membrane</keyword>
<evidence type="ECO:0000313" key="2">
    <source>
        <dbReference type="EMBL" id="KAJ1197137.1"/>
    </source>
</evidence>